<dbReference type="InterPro" id="IPR036491">
    <property type="entry name" value="YugN-like_sf"/>
</dbReference>
<dbReference type="SUPFAM" id="SSF160755">
    <property type="entry name" value="YugN-like"/>
    <property type="match status" value="1"/>
</dbReference>
<dbReference type="OrthoDB" id="2474573at2"/>
<dbReference type="RefSeq" id="WP_091837437.1">
    <property type="nucleotide sequence ID" value="NZ_FPAA01000008.1"/>
</dbReference>
<evidence type="ECO:0008006" key="3">
    <source>
        <dbReference type="Google" id="ProtNLM"/>
    </source>
</evidence>
<reference evidence="2" key="1">
    <citation type="submission" date="2016-10" db="EMBL/GenBank/DDBJ databases">
        <authorList>
            <person name="Varghese N."/>
            <person name="Submissions S."/>
        </authorList>
    </citation>
    <scope>NUCLEOTIDE SEQUENCE [LARGE SCALE GENOMIC DNA]</scope>
    <source>
        <strain evidence="2">DSM 45789</strain>
    </source>
</reference>
<dbReference type="EMBL" id="FPAA01000008">
    <property type="protein sequence ID" value="SFS79785.1"/>
    <property type="molecule type" value="Genomic_DNA"/>
</dbReference>
<evidence type="ECO:0000313" key="1">
    <source>
        <dbReference type="EMBL" id="SFS79785.1"/>
    </source>
</evidence>
<protein>
    <recommendedName>
        <fullName evidence="3">YugN-like family protein</fullName>
    </recommendedName>
</protein>
<accession>A0A1I6SS62</accession>
<dbReference type="Gene3D" id="3.30.310.100">
    <property type="entry name" value="YugN-like"/>
    <property type="match status" value="1"/>
</dbReference>
<sequence>MNLNIKRVAGLVREYERIDHILRSQGFTCKKLSPPVYDIRLQDNISGRNYRLRIPTKSHNDHHVASPLLLQLGTPTIDRPRGNIPDSIIEAANQVLAEIVSYLLPNPPTLPSI</sequence>
<evidence type="ECO:0000313" key="2">
    <source>
        <dbReference type="Proteomes" id="UP000198660"/>
    </source>
</evidence>
<organism evidence="1 2">
    <name type="scientific">Marininema halotolerans</name>
    <dbReference type="NCBI Taxonomy" id="1155944"/>
    <lineage>
        <taxon>Bacteria</taxon>
        <taxon>Bacillati</taxon>
        <taxon>Bacillota</taxon>
        <taxon>Bacilli</taxon>
        <taxon>Bacillales</taxon>
        <taxon>Thermoactinomycetaceae</taxon>
        <taxon>Marininema</taxon>
    </lineage>
</organism>
<name>A0A1I6SS62_9BACL</name>
<dbReference type="Proteomes" id="UP000198660">
    <property type="component" value="Unassembled WGS sequence"/>
</dbReference>
<keyword evidence="2" id="KW-1185">Reference proteome</keyword>
<proteinExistence type="predicted"/>
<dbReference type="AlphaFoldDB" id="A0A1I6SS62"/>
<gene>
    <name evidence="1" type="ORF">SAMN05444972_1082</name>
</gene>